<dbReference type="AlphaFoldDB" id="A0A4S3JTF2"/>
<dbReference type="Proteomes" id="UP000308092">
    <property type="component" value="Unassembled WGS sequence"/>
</dbReference>
<evidence type="ECO:0000256" key="1">
    <source>
        <dbReference type="SAM" id="MobiDB-lite"/>
    </source>
</evidence>
<accession>A0A4S3JTF2</accession>
<evidence type="ECO:0000313" key="3">
    <source>
        <dbReference type="Proteomes" id="UP000308092"/>
    </source>
</evidence>
<feature type="compositionally biased region" description="Polar residues" evidence="1">
    <location>
        <begin position="99"/>
        <end position="115"/>
    </location>
</feature>
<feature type="region of interest" description="Disordered" evidence="1">
    <location>
        <begin position="1"/>
        <end position="115"/>
    </location>
</feature>
<keyword evidence="3" id="KW-1185">Reference proteome</keyword>
<feature type="compositionally biased region" description="Low complexity" evidence="1">
    <location>
        <begin position="59"/>
        <end position="74"/>
    </location>
</feature>
<protein>
    <submittedName>
        <fullName evidence="2">Uncharacterized protein</fullName>
    </submittedName>
</protein>
<dbReference type="VEuPathDB" id="FungiDB:EYZ11_001557"/>
<gene>
    <name evidence="2" type="ORF">EYZ11_001557</name>
</gene>
<proteinExistence type="predicted"/>
<sequence length="115" mass="11989">MDATPCLSSTETSPPPSSHIRSVRPIVSALETPQVDQLTGDATRLPDPGSFNDPISSATSTLGTTNTGTVEETLPSLPWTLSNPLLSDGQIIPDPGVVPSNSTTPLDTHTSVSFY</sequence>
<organism evidence="2 3">
    <name type="scientific">Aspergillus tanneri</name>
    <dbReference type="NCBI Taxonomy" id="1220188"/>
    <lineage>
        <taxon>Eukaryota</taxon>
        <taxon>Fungi</taxon>
        <taxon>Dikarya</taxon>
        <taxon>Ascomycota</taxon>
        <taxon>Pezizomycotina</taxon>
        <taxon>Eurotiomycetes</taxon>
        <taxon>Eurotiomycetidae</taxon>
        <taxon>Eurotiales</taxon>
        <taxon>Aspergillaceae</taxon>
        <taxon>Aspergillus</taxon>
        <taxon>Aspergillus subgen. Circumdati</taxon>
    </lineage>
</organism>
<comment type="caution">
    <text evidence="2">The sequence shown here is derived from an EMBL/GenBank/DDBJ whole genome shotgun (WGS) entry which is preliminary data.</text>
</comment>
<feature type="compositionally biased region" description="Low complexity" evidence="1">
    <location>
        <begin position="1"/>
        <end position="12"/>
    </location>
</feature>
<dbReference type="EMBL" id="SOSA01000030">
    <property type="protein sequence ID" value="THC98920.1"/>
    <property type="molecule type" value="Genomic_DNA"/>
</dbReference>
<name>A0A4S3JTF2_9EURO</name>
<evidence type="ECO:0000313" key="2">
    <source>
        <dbReference type="EMBL" id="THC98920.1"/>
    </source>
</evidence>
<reference evidence="2 3" key="1">
    <citation type="submission" date="2019-03" db="EMBL/GenBank/DDBJ databases">
        <title>The genome sequence of a newly discovered highly antifungal drug resistant Aspergillus species, Aspergillus tanneri NIH 1004.</title>
        <authorList>
            <person name="Mounaud S."/>
            <person name="Singh I."/>
            <person name="Joardar V."/>
            <person name="Pakala S."/>
            <person name="Pakala S."/>
            <person name="Venepally P."/>
            <person name="Hoover J."/>
            <person name="Nierman W."/>
            <person name="Chung J."/>
            <person name="Losada L."/>
        </authorList>
    </citation>
    <scope>NUCLEOTIDE SEQUENCE [LARGE SCALE GENOMIC DNA]</scope>
    <source>
        <strain evidence="2 3">NIH1004</strain>
    </source>
</reference>